<name>A0AB34FQ20_9HYPO</name>
<comment type="catalytic activity">
    <reaction evidence="1 10">
        <text>Hydrolysis of terminal, non-reducing beta-D-glucosyl residues with release of beta-D-glucose.</text>
        <dbReference type="EC" id="3.2.1.21"/>
    </reaction>
</comment>
<keyword evidence="8 10" id="KW-0326">Glycosidase</keyword>
<dbReference type="FunFam" id="3.20.20.300:FF:000002">
    <property type="entry name" value="Probable beta-glucosidase"/>
    <property type="match status" value="1"/>
</dbReference>
<dbReference type="InterPro" id="IPR019800">
    <property type="entry name" value="Glyco_hydro_3_AS"/>
</dbReference>
<organism evidence="13 14">
    <name type="scientific">Purpureocillium lavendulum</name>
    <dbReference type="NCBI Taxonomy" id="1247861"/>
    <lineage>
        <taxon>Eukaryota</taxon>
        <taxon>Fungi</taxon>
        <taxon>Dikarya</taxon>
        <taxon>Ascomycota</taxon>
        <taxon>Pezizomycotina</taxon>
        <taxon>Sordariomycetes</taxon>
        <taxon>Hypocreomycetidae</taxon>
        <taxon>Hypocreales</taxon>
        <taxon>Ophiocordycipitaceae</taxon>
        <taxon>Purpureocillium</taxon>
    </lineage>
</organism>
<dbReference type="Pfam" id="PF00933">
    <property type="entry name" value="Glyco_hydro_3"/>
    <property type="match status" value="1"/>
</dbReference>
<dbReference type="SUPFAM" id="SSF51445">
    <property type="entry name" value="(Trans)glycosidases"/>
    <property type="match status" value="1"/>
</dbReference>
<keyword evidence="9 10" id="KW-0624">Polysaccharide degradation</keyword>
<evidence type="ECO:0000256" key="4">
    <source>
        <dbReference type="ARBA" id="ARBA00022801"/>
    </source>
</evidence>
<keyword evidence="7 10" id="KW-0119">Carbohydrate metabolism</keyword>
<dbReference type="FunFam" id="3.40.50.1700:FF:000003">
    <property type="entry name" value="Probable beta-glucosidase"/>
    <property type="match status" value="1"/>
</dbReference>
<proteinExistence type="inferred from homology"/>
<dbReference type="AlphaFoldDB" id="A0AB34FQ20"/>
<dbReference type="SMART" id="SM01217">
    <property type="entry name" value="Fn3_like"/>
    <property type="match status" value="1"/>
</dbReference>
<keyword evidence="6" id="KW-0325">Glycoprotein</keyword>
<dbReference type="Gene3D" id="2.60.40.10">
    <property type="entry name" value="Immunoglobulins"/>
    <property type="match status" value="1"/>
</dbReference>
<comment type="similarity">
    <text evidence="3 10">Belongs to the glycosyl hydrolase 3 family.</text>
</comment>
<dbReference type="SUPFAM" id="SSF52279">
    <property type="entry name" value="Beta-D-glucan exohydrolase, C-terminal domain"/>
    <property type="match status" value="1"/>
</dbReference>
<dbReference type="Gene3D" id="3.40.50.1700">
    <property type="entry name" value="Glycoside hydrolase family 3 C-terminal domain"/>
    <property type="match status" value="1"/>
</dbReference>
<evidence type="ECO:0000256" key="9">
    <source>
        <dbReference type="ARBA" id="ARBA00023326"/>
    </source>
</evidence>
<feature type="region of interest" description="Disordered" evidence="11">
    <location>
        <begin position="1"/>
        <end position="29"/>
    </location>
</feature>
<dbReference type="InterPro" id="IPR050288">
    <property type="entry name" value="Cellulose_deg_GH3"/>
</dbReference>
<comment type="pathway">
    <text evidence="2 10">Glycan metabolism; cellulose degradation.</text>
</comment>
<dbReference type="GO" id="GO:0008422">
    <property type="term" value="F:beta-glucosidase activity"/>
    <property type="evidence" value="ECO:0007669"/>
    <property type="project" value="UniProtKB-EC"/>
</dbReference>
<dbReference type="GO" id="GO:0030245">
    <property type="term" value="P:cellulose catabolic process"/>
    <property type="evidence" value="ECO:0007669"/>
    <property type="project" value="UniProtKB-KW"/>
</dbReference>
<dbReference type="EC" id="3.2.1.21" evidence="10"/>
<dbReference type="PANTHER" id="PTHR42715:SF2">
    <property type="entry name" value="BETA-GLUCOSIDASE F-RELATED"/>
    <property type="match status" value="1"/>
</dbReference>
<dbReference type="Pfam" id="PF14310">
    <property type="entry name" value="Fn3-like"/>
    <property type="match status" value="1"/>
</dbReference>
<dbReference type="PANTHER" id="PTHR42715">
    <property type="entry name" value="BETA-GLUCOSIDASE"/>
    <property type="match status" value="1"/>
</dbReference>
<evidence type="ECO:0000256" key="6">
    <source>
        <dbReference type="ARBA" id="ARBA00023180"/>
    </source>
</evidence>
<keyword evidence="4 10" id="KW-0378">Hydrolase</keyword>
<evidence type="ECO:0000256" key="10">
    <source>
        <dbReference type="RuleBase" id="RU361161"/>
    </source>
</evidence>
<dbReference type="Gene3D" id="3.20.20.300">
    <property type="entry name" value="Glycoside hydrolase, family 3, N-terminal domain"/>
    <property type="match status" value="1"/>
</dbReference>
<feature type="region of interest" description="Disordered" evidence="11">
    <location>
        <begin position="865"/>
        <end position="885"/>
    </location>
</feature>
<evidence type="ECO:0000256" key="3">
    <source>
        <dbReference type="ARBA" id="ARBA00005336"/>
    </source>
</evidence>
<evidence type="ECO:0000256" key="8">
    <source>
        <dbReference type="ARBA" id="ARBA00023295"/>
    </source>
</evidence>
<protein>
    <recommendedName>
        <fullName evidence="10">beta-glucosidase</fullName>
        <ecNumber evidence="10">3.2.1.21</ecNumber>
    </recommendedName>
</protein>
<dbReference type="InterPro" id="IPR036962">
    <property type="entry name" value="Glyco_hydro_3_N_sf"/>
</dbReference>
<evidence type="ECO:0000313" key="13">
    <source>
        <dbReference type="EMBL" id="KAJ6441247.1"/>
    </source>
</evidence>
<dbReference type="InterPro" id="IPR036881">
    <property type="entry name" value="Glyco_hydro_3_C_sf"/>
</dbReference>
<sequence>MSLKTMLQNIRNDAHPSNGDDEDDYTNSAGQDDIRRRTELSNGAEAGLNNLSGFLDGLDTRGGIVTMVSQDILNSVQLRTRNTRLIAAVADRILSIPDVDEVRVTIFPDSSARRVPENTPRIGMAPAQQRLRLNGDATGQPEPGSTAPNVEGQLIENQASATQEPARQMTAEGLKSYRRAKDVVDQMTLAEKTNITSGTGIFKAADEFSRRCSGNTGSAQRLGIPQLCINDAPAGVHGTDHVTVFPGGITTGATFDKRLMRLRGASIGKEARGKGANALLGPVVGPLGRKPRGGRNWESFGADPVLQAIAGRETILGMQSEGVIATLKHYVGNEQEMHRMYNGVQDGYSSNIDDRTLHELYLWPFAEGVRAGVGSVMTAYNAVNGSACSQNPYLINGILKDELGFQGFVMTDWLGQMSGVASALAGLDMAMPGDTQVPIGGQTYWMYELTRAVLNGSVPLERVNDMATRILATRSQMGQDAPDYPAPNFDENGKDEYGPLYPGSSDSPMGVVNQFVDVTADHDSVARQVAQEAITMLKNDAGLLPLDTTNPLYIFGTAAQVNPDGANNCSDRACNKGTLGQGWGSGSVDYMRLDDPIGAIRKRVEDVTFHNSDTFPSEITTPKDDDVAIIFITSDSGEGSYRVEGNHGDRDASGLYAWHDGDKLVQDAAAKYKNVVVVAQTVGPLILERWVDLPAVKSVLIAHLPGQEAGRSLAEVLFGDASPCGHLPYSIVKREEDMPRSVTELISNTAPNQPQDTYTEGLYIDYRWLNRQGITPRYAFGHGLSYTTFSYTDAKIERVMPMSEVPPVRKPKSGLLNYTQPIPPPDEAVKPSGFHLYTGQLYSWLSKSDAQAATRDAMNITKRYPYPKGYSTEQRPGPRAGGGEGGNPALWDVAYRITVKVTNTGRKHAGKASVQAYVQFPEGSGWETPRLQLRDFEKTTELAPGQSQTVELHLTRKDLSVWDVVRQDWVVPHVDGGYTVWLGAASDDFGVVCSAEAMRCEEVQGVMDTATRLLKAAFGCDC</sequence>
<evidence type="ECO:0000256" key="2">
    <source>
        <dbReference type="ARBA" id="ARBA00004987"/>
    </source>
</evidence>
<feature type="compositionally biased region" description="Polar residues" evidence="11">
    <location>
        <begin position="1"/>
        <end position="11"/>
    </location>
</feature>
<keyword evidence="5" id="KW-0136">Cellulose degradation</keyword>
<dbReference type="InterPro" id="IPR002772">
    <property type="entry name" value="Glyco_hydro_3_C"/>
</dbReference>
<comment type="caution">
    <text evidence="13">The sequence shown here is derived from an EMBL/GenBank/DDBJ whole genome shotgun (WGS) entry which is preliminary data.</text>
</comment>
<dbReference type="InterPro" id="IPR001764">
    <property type="entry name" value="Glyco_hydro_3_N"/>
</dbReference>
<dbReference type="InterPro" id="IPR013783">
    <property type="entry name" value="Ig-like_fold"/>
</dbReference>
<dbReference type="InterPro" id="IPR017853">
    <property type="entry name" value="GH"/>
</dbReference>
<feature type="domain" description="Fibronectin type III-like" evidence="12">
    <location>
        <begin position="912"/>
        <end position="986"/>
    </location>
</feature>
<dbReference type="EMBL" id="JAQHRD010000005">
    <property type="protein sequence ID" value="KAJ6441247.1"/>
    <property type="molecule type" value="Genomic_DNA"/>
</dbReference>
<dbReference type="PRINTS" id="PR00133">
    <property type="entry name" value="GLHYDRLASE3"/>
</dbReference>
<evidence type="ECO:0000256" key="5">
    <source>
        <dbReference type="ARBA" id="ARBA00023001"/>
    </source>
</evidence>
<dbReference type="Proteomes" id="UP001163105">
    <property type="component" value="Unassembled WGS sequence"/>
</dbReference>
<dbReference type="InterPro" id="IPR026891">
    <property type="entry name" value="Fn3-like"/>
</dbReference>
<evidence type="ECO:0000256" key="11">
    <source>
        <dbReference type="SAM" id="MobiDB-lite"/>
    </source>
</evidence>
<dbReference type="PROSITE" id="PS00775">
    <property type="entry name" value="GLYCOSYL_HYDROL_F3"/>
    <property type="match status" value="1"/>
</dbReference>
<evidence type="ECO:0000259" key="12">
    <source>
        <dbReference type="SMART" id="SM01217"/>
    </source>
</evidence>
<evidence type="ECO:0000256" key="1">
    <source>
        <dbReference type="ARBA" id="ARBA00000448"/>
    </source>
</evidence>
<dbReference type="Pfam" id="PF01915">
    <property type="entry name" value="Glyco_hydro_3_C"/>
    <property type="match status" value="1"/>
</dbReference>
<reference evidence="13" key="1">
    <citation type="submission" date="2023-01" db="EMBL/GenBank/DDBJ databases">
        <title>The growth and conidiation of Purpureocillium lavendulum are regulated by nitrogen source and histone H3K14 acetylation.</title>
        <authorList>
            <person name="Tang P."/>
            <person name="Han J."/>
            <person name="Zhang C."/>
            <person name="Tang P."/>
            <person name="Qi F."/>
            <person name="Zhang K."/>
            <person name="Liang L."/>
        </authorList>
    </citation>
    <scope>NUCLEOTIDE SEQUENCE</scope>
    <source>
        <strain evidence="13">YMF1.00683</strain>
    </source>
</reference>
<keyword evidence="14" id="KW-1185">Reference proteome</keyword>
<accession>A0AB34FQ20</accession>
<evidence type="ECO:0000256" key="7">
    <source>
        <dbReference type="ARBA" id="ARBA00023277"/>
    </source>
</evidence>
<gene>
    <name evidence="13" type="ORF">O9K51_07043</name>
</gene>
<evidence type="ECO:0000313" key="14">
    <source>
        <dbReference type="Proteomes" id="UP001163105"/>
    </source>
</evidence>